<gene>
    <name evidence="4" type="ORF">CDAUBV1_LOCUS6607</name>
</gene>
<dbReference type="InterPro" id="IPR007110">
    <property type="entry name" value="Ig-like_dom"/>
</dbReference>
<comment type="caution">
    <text evidence="4">The sequence shown here is derived from an EMBL/GenBank/DDBJ whole genome shotgun (WGS) entry which is preliminary data.</text>
</comment>
<dbReference type="AlphaFoldDB" id="A0AAV2TB63"/>
<feature type="domain" description="Ig-like" evidence="3">
    <location>
        <begin position="37"/>
        <end position="116"/>
    </location>
</feature>
<dbReference type="InterPro" id="IPR036179">
    <property type="entry name" value="Ig-like_dom_sf"/>
</dbReference>
<evidence type="ECO:0000256" key="1">
    <source>
        <dbReference type="ARBA" id="ARBA00023157"/>
    </source>
</evidence>
<evidence type="ECO:0000313" key="4">
    <source>
        <dbReference type="EMBL" id="CAL5133354.1"/>
    </source>
</evidence>
<evidence type="ECO:0000256" key="2">
    <source>
        <dbReference type="SAM" id="SignalP"/>
    </source>
</evidence>
<accession>A0AAV2TB63</accession>
<protein>
    <recommendedName>
        <fullName evidence="3">Ig-like domain-containing protein</fullName>
    </recommendedName>
</protein>
<sequence length="231" mass="25959">MWIIVFSCMLLVESEGAFIFRPTTQAMGKGTLVHQACSTTETPIFIEWYHNTQKIGSCLFEKNITSDTMRNPNFKLSIGKHMDYMVCHLFLVTAEHTQTGRYTCKAVHPNSDEEVASALVLIFTKIVKLDLHVENETALIMRGPTKFECTARGGTPSPKLRLTLGGEPVTGSNFTQRVDAGLVTSIVSATVVLENFHHWNVLACHVDMDVYPNVNQTFRVLHLHDYNPMEN</sequence>
<evidence type="ECO:0000313" key="5">
    <source>
        <dbReference type="Proteomes" id="UP001497525"/>
    </source>
</evidence>
<dbReference type="SUPFAM" id="SSF48726">
    <property type="entry name" value="Immunoglobulin"/>
    <property type="match status" value="2"/>
</dbReference>
<dbReference type="InterPro" id="IPR013162">
    <property type="entry name" value="CD80_C2-set"/>
</dbReference>
<dbReference type="InterPro" id="IPR013783">
    <property type="entry name" value="Ig-like_fold"/>
</dbReference>
<dbReference type="Pfam" id="PF08205">
    <property type="entry name" value="C2-set_2"/>
    <property type="match status" value="1"/>
</dbReference>
<name>A0AAV2TB63_CALDB</name>
<dbReference type="Proteomes" id="UP001497525">
    <property type="component" value="Unassembled WGS sequence"/>
</dbReference>
<keyword evidence="1" id="KW-1015">Disulfide bond</keyword>
<reference evidence="4" key="1">
    <citation type="submission" date="2024-06" db="EMBL/GenBank/DDBJ databases">
        <authorList>
            <person name="Liu X."/>
            <person name="Lenzi L."/>
            <person name="Haldenby T S."/>
            <person name="Uol C."/>
        </authorList>
    </citation>
    <scope>NUCLEOTIDE SEQUENCE</scope>
</reference>
<dbReference type="PROSITE" id="PS50835">
    <property type="entry name" value="IG_LIKE"/>
    <property type="match status" value="1"/>
</dbReference>
<keyword evidence="2" id="KW-0732">Signal</keyword>
<dbReference type="PROSITE" id="PS00290">
    <property type="entry name" value="IG_MHC"/>
    <property type="match status" value="1"/>
</dbReference>
<dbReference type="InterPro" id="IPR003006">
    <property type="entry name" value="Ig/MHC_CS"/>
</dbReference>
<organism evidence="4 5">
    <name type="scientific">Calicophoron daubneyi</name>
    <name type="common">Rumen fluke</name>
    <name type="synonym">Paramphistomum daubneyi</name>
    <dbReference type="NCBI Taxonomy" id="300641"/>
    <lineage>
        <taxon>Eukaryota</taxon>
        <taxon>Metazoa</taxon>
        <taxon>Spiralia</taxon>
        <taxon>Lophotrochozoa</taxon>
        <taxon>Platyhelminthes</taxon>
        <taxon>Trematoda</taxon>
        <taxon>Digenea</taxon>
        <taxon>Plagiorchiida</taxon>
        <taxon>Pronocephalata</taxon>
        <taxon>Paramphistomoidea</taxon>
        <taxon>Paramphistomidae</taxon>
        <taxon>Calicophoron</taxon>
    </lineage>
</organism>
<dbReference type="EMBL" id="CAXLJL010000156">
    <property type="protein sequence ID" value="CAL5133354.1"/>
    <property type="molecule type" value="Genomic_DNA"/>
</dbReference>
<feature type="signal peptide" evidence="2">
    <location>
        <begin position="1"/>
        <end position="16"/>
    </location>
</feature>
<dbReference type="Gene3D" id="2.60.40.10">
    <property type="entry name" value="Immunoglobulins"/>
    <property type="match status" value="2"/>
</dbReference>
<proteinExistence type="predicted"/>
<feature type="chain" id="PRO_5043898383" description="Ig-like domain-containing protein" evidence="2">
    <location>
        <begin position="17"/>
        <end position="231"/>
    </location>
</feature>
<evidence type="ECO:0000259" key="3">
    <source>
        <dbReference type="PROSITE" id="PS50835"/>
    </source>
</evidence>